<dbReference type="Proteomes" id="UP000054107">
    <property type="component" value="Unassembled WGS sequence"/>
</dbReference>
<dbReference type="OrthoDB" id="2449559at2759"/>
<dbReference type="AlphaFoldDB" id="A0A0B7N913"/>
<evidence type="ECO:0000313" key="1">
    <source>
        <dbReference type="EMBL" id="CEP13914.1"/>
    </source>
</evidence>
<feature type="non-terminal residue" evidence="1">
    <location>
        <position position="58"/>
    </location>
</feature>
<gene>
    <name evidence="1" type="primary">PARPA_08051.1 scaffold 31281</name>
</gene>
<sequence>MDIQYNKEEAAVRYLGKYMAKNDSDAVFEIINKGSSGNYRIRNEKTTKEHFKSRIVGA</sequence>
<reference evidence="1 2" key="1">
    <citation type="submission" date="2014-09" db="EMBL/GenBank/DDBJ databases">
        <authorList>
            <person name="Ellenberger Sabrina"/>
        </authorList>
    </citation>
    <scope>NUCLEOTIDE SEQUENCE [LARGE SCALE GENOMIC DNA]</scope>
    <source>
        <strain evidence="1 2">CBS 412.66</strain>
    </source>
</reference>
<evidence type="ECO:0000313" key="2">
    <source>
        <dbReference type="Proteomes" id="UP000054107"/>
    </source>
</evidence>
<name>A0A0B7N913_9FUNG</name>
<proteinExistence type="predicted"/>
<protein>
    <submittedName>
        <fullName evidence="1">Uncharacterized protein</fullName>
    </submittedName>
</protein>
<keyword evidence="2" id="KW-1185">Reference proteome</keyword>
<dbReference type="EMBL" id="LN730630">
    <property type="protein sequence ID" value="CEP13914.1"/>
    <property type="molecule type" value="Genomic_DNA"/>
</dbReference>
<organism evidence="1 2">
    <name type="scientific">Parasitella parasitica</name>
    <dbReference type="NCBI Taxonomy" id="35722"/>
    <lineage>
        <taxon>Eukaryota</taxon>
        <taxon>Fungi</taxon>
        <taxon>Fungi incertae sedis</taxon>
        <taxon>Mucoromycota</taxon>
        <taxon>Mucoromycotina</taxon>
        <taxon>Mucoromycetes</taxon>
        <taxon>Mucorales</taxon>
        <taxon>Mucorineae</taxon>
        <taxon>Mucoraceae</taxon>
        <taxon>Parasitella</taxon>
    </lineage>
</organism>
<accession>A0A0B7N913</accession>